<organism evidence="2 3">
    <name type="scientific">Niabella pedocola</name>
    <dbReference type="NCBI Taxonomy" id="1752077"/>
    <lineage>
        <taxon>Bacteria</taxon>
        <taxon>Pseudomonadati</taxon>
        <taxon>Bacteroidota</taxon>
        <taxon>Chitinophagia</taxon>
        <taxon>Chitinophagales</taxon>
        <taxon>Chitinophagaceae</taxon>
        <taxon>Niabella</taxon>
    </lineage>
</organism>
<dbReference type="Proteomes" id="UP001199816">
    <property type="component" value="Unassembled WGS sequence"/>
</dbReference>
<reference evidence="2 3" key="1">
    <citation type="submission" date="2021-11" db="EMBL/GenBank/DDBJ databases">
        <title>Genomic of Niabella pedocola.</title>
        <authorList>
            <person name="Wu T."/>
        </authorList>
    </citation>
    <scope>NUCLEOTIDE SEQUENCE [LARGE SCALE GENOMIC DNA]</scope>
    <source>
        <strain evidence="2 3">JCM 31011</strain>
    </source>
</reference>
<accession>A0ABS8PN27</accession>
<name>A0ABS8PN27_9BACT</name>
<dbReference type="InterPro" id="IPR046532">
    <property type="entry name" value="DUF6597"/>
</dbReference>
<evidence type="ECO:0000313" key="2">
    <source>
        <dbReference type="EMBL" id="MCD2422508.1"/>
    </source>
</evidence>
<protein>
    <submittedName>
        <fullName evidence="2">AraC family transcriptional regulator</fullName>
    </submittedName>
</protein>
<dbReference type="PROSITE" id="PS01124">
    <property type="entry name" value="HTH_ARAC_FAMILY_2"/>
    <property type="match status" value="1"/>
</dbReference>
<keyword evidence="3" id="KW-1185">Reference proteome</keyword>
<gene>
    <name evidence="2" type="ORF">LQ567_07015</name>
</gene>
<sequence>MNKDVAYEWIAPDPSLADFVEGFWRLENRSGAAKDVVILPDGRIDCILAQSITAPFHMTLLGIGTLPDKVMIAAGIKMCAISFKLPAAEYVFHQSVSPLLNTAAFLPAGFWGFNAADLEDLEQFCKKATEKIRSALPPQMDNRKLELFQQIYRTKGAVSVKAISESVFWSSRQINRYFQQQFGLSLKAYCSILRFRASFQHLKAGKLFPEENFADQSHFIREVKKRSGVLPKELSRNQNDRFIQFTTLGTE</sequence>
<dbReference type="InterPro" id="IPR018060">
    <property type="entry name" value="HTH_AraC"/>
</dbReference>
<dbReference type="RefSeq" id="WP_231003569.1">
    <property type="nucleotide sequence ID" value="NZ_JAJNEC010000004.1"/>
</dbReference>
<evidence type="ECO:0000259" key="1">
    <source>
        <dbReference type="PROSITE" id="PS01124"/>
    </source>
</evidence>
<evidence type="ECO:0000313" key="3">
    <source>
        <dbReference type="Proteomes" id="UP001199816"/>
    </source>
</evidence>
<proteinExistence type="predicted"/>
<dbReference type="SMART" id="SM00342">
    <property type="entry name" value="HTH_ARAC"/>
    <property type="match status" value="1"/>
</dbReference>
<feature type="domain" description="HTH araC/xylS-type" evidence="1">
    <location>
        <begin position="142"/>
        <end position="237"/>
    </location>
</feature>
<dbReference type="Pfam" id="PF20240">
    <property type="entry name" value="DUF6597"/>
    <property type="match status" value="1"/>
</dbReference>
<dbReference type="EMBL" id="JAJNEC010000004">
    <property type="protein sequence ID" value="MCD2422508.1"/>
    <property type="molecule type" value="Genomic_DNA"/>
</dbReference>
<dbReference type="Gene3D" id="1.10.10.60">
    <property type="entry name" value="Homeodomain-like"/>
    <property type="match status" value="1"/>
</dbReference>
<comment type="caution">
    <text evidence="2">The sequence shown here is derived from an EMBL/GenBank/DDBJ whole genome shotgun (WGS) entry which is preliminary data.</text>
</comment>